<organism evidence="17 18">
    <name type="scientific">Reinekea marina</name>
    <dbReference type="NCBI Taxonomy" id="1310421"/>
    <lineage>
        <taxon>Bacteria</taxon>
        <taxon>Pseudomonadati</taxon>
        <taxon>Pseudomonadota</taxon>
        <taxon>Gammaproteobacteria</taxon>
        <taxon>Oceanospirillales</taxon>
        <taxon>Saccharospirillaceae</taxon>
        <taxon>Reinekea</taxon>
    </lineage>
</organism>
<dbReference type="GO" id="GO:0005524">
    <property type="term" value="F:ATP binding"/>
    <property type="evidence" value="ECO:0007669"/>
    <property type="project" value="UniProtKB-KW"/>
</dbReference>
<evidence type="ECO:0000256" key="5">
    <source>
        <dbReference type="ARBA" id="ARBA00022553"/>
    </source>
</evidence>
<dbReference type="InterPro" id="IPR005467">
    <property type="entry name" value="His_kinase_dom"/>
</dbReference>
<evidence type="ECO:0000259" key="16">
    <source>
        <dbReference type="PROSITE" id="PS50112"/>
    </source>
</evidence>
<evidence type="ECO:0000256" key="6">
    <source>
        <dbReference type="ARBA" id="ARBA00022679"/>
    </source>
</evidence>
<feature type="transmembrane region" description="Helical" evidence="14">
    <location>
        <begin position="152"/>
        <end position="171"/>
    </location>
</feature>
<evidence type="ECO:0000256" key="9">
    <source>
        <dbReference type="ARBA" id="ARBA00022777"/>
    </source>
</evidence>
<dbReference type="InterPro" id="IPR000014">
    <property type="entry name" value="PAS"/>
</dbReference>
<protein>
    <recommendedName>
        <fullName evidence="4">histidine kinase</fullName>
        <ecNumber evidence="4">2.7.13.3</ecNumber>
    </recommendedName>
</protein>
<feature type="transmembrane region" description="Helical" evidence="14">
    <location>
        <begin position="374"/>
        <end position="393"/>
    </location>
</feature>
<accession>A0ABV7WT76</accession>
<dbReference type="InterPro" id="IPR036097">
    <property type="entry name" value="HisK_dim/P_sf"/>
</dbReference>
<evidence type="ECO:0000256" key="14">
    <source>
        <dbReference type="SAM" id="Phobius"/>
    </source>
</evidence>
<keyword evidence="11 14" id="KW-1133">Transmembrane helix</keyword>
<evidence type="ECO:0000259" key="15">
    <source>
        <dbReference type="PROSITE" id="PS50109"/>
    </source>
</evidence>
<dbReference type="CDD" id="cd00130">
    <property type="entry name" value="PAS"/>
    <property type="match status" value="1"/>
</dbReference>
<keyword evidence="18" id="KW-1185">Reference proteome</keyword>
<reference evidence="18" key="1">
    <citation type="journal article" date="2019" name="Int. J. Syst. Evol. Microbiol.">
        <title>The Global Catalogue of Microorganisms (GCM) 10K type strain sequencing project: providing services to taxonomists for standard genome sequencing and annotation.</title>
        <authorList>
            <consortium name="The Broad Institute Genomics Platform"/>
            <consortium name="The Broad Institute Genome Sequencing Center for Infectious Disease"/>
            <person name="Wu L."/>
            <person name="Ma J."/>
        </authorList>
    </citation>
    <scope>NUCLEOTIDE SEQUENCE [LARGE SCALE GENOMIC DNA]</scope>
    <source>
        <strain evidence="18">CECT 8288</strain>
    </source>
</reference>
<dbReference type="PRINTS" id="PR00344">
    <property type="entry name" value="BCTRLSENSOR"/>
</dbReference>
<feature type="transmembrane region" description="Helical" evidence="14">
    <location>
        <begin position="468"/>
        <end position="490"/>
    </location>
</feature>
<feature type="transmembrane region" description="Helical" evidence="14">
    <location>
        <begin position="399"/>
        <end position="420"/>
    </location>
</feature>
<keyword evidence="10 17" id="KW-0067">ATP-binding</keyword>
<comment type="similarity">
    <text evidence="3">Belongs to the sodium:solute symporter (SSF) (TC 2.A.21) family.</text>
</comment>
<evidence type="ECO:0000256" key="12">
    <source>
        <dbReference type="ARBA" id="ARBA00023012"/>
    </source>
</evidence>
<dbReference type="InterPro" id="IPR038377">
    <property type="entry name" value="Na/Glc_symporter_sf"/>
</dbReference>
<gene>
    <name evidence="17" type="ORF">ACFOND_06445</name>
</gene>
<dbReference type="Gene3D" id="3.30.565.10">
    <property type="entry name" value="Histidine kinase-like ATPase, C-terminal domain"/>
    <property type="match status" value="1"/>
</dbReference>
<dbReference type="SUPFAM" id="SSF55785">
    <property type="entry name" value="PYP-like sensor domain (PAS domain)"/>
    <property type="match status" value="1"/>
</dbReference>
<dbReference type="RefSeq" id="WP_290282717.1">
    <property type="nucleotide sequence ID" value="NZ_JAUFQI010000001.1"/>
</dbReference>
<dbReference type="PROSITE" id="PS50112">
    <property type="entry name" value="PAS"/>
    <property type="match status" value="1"/>
</dbReference>
<evidence type="ECO:0000256" key="1">
    <source>
        <dbReference type="ARBA" id="ARBA00000085"/>
    </source>
</evidence>
<dbReference type="Pfam" id="PF02518">
    <property type="entry name" value="HATPase_c"/>
    <property type="match status" value="1"/>
</dbReference>
<dbReference type="PROSITE" id="PS50109">
    <property type="entry name" value="HIS_KIN"/>
    <property type="match status" value="1"/>
</dbReference>
<keyword evidence="9" id="KW-0418">Kinase</keyword>
<feature type="domain" description="PAS" evidence="16">
    <location>
        <begin position="626"/>
        <end position="670"/>
    </location>
</feature>
<evidence type="ECO:0000256" key="3">
    <source>
        <dbReference type="ARBA" id="ARBA00006434"/>
    </source>
</evidence>
<dbReference type="PANTHER" id="PTHR43065">
    <property type="entry name" value="SENSOR HISTIDINE KINASE"/>
    <property type="match status" value="1"/>
</dbReference>
<dbReference type="CDD" id="cd00082">
    <property type="entry name" value="HisKA"/>
    <property type="match status" value="1"/>
</dbReference>
<dbReference type="InterPro" id="IPR004358">
    <property type="entry name" value="Sig_transdc_His_kin-like_C"/>
</dbReference>
<keyword evidence="7 14" id="KW-0812">Transmembrane</keyword>
<dbReference type="NCBIfam" id="TIGR00229">
    <property type="entry name" value="sensory_box"/>
    <property type="match status" value="1"/>
</dbReference>
<evidence type="ECO:0000256" key="11">
    <source>
        <dbReference type="ARBA" id="ARBA00022989"/>
    </source>
</evidence>
<keyword evidence="8" id="KW-0547">Nucleotide-binding</keyword>
<dbReference type="EC" id="2.7.13.3" evidence="4"/>
<dbReference type="InterPro" id="IPR001734">
    <property type="entry name" value="Na/solute_symporter"/>
</dbReference>
<dbReference type="Pfam" id="PF00989">
    <property type="entry name" value="PAS"/>
    <property type="match status" value="1"/>
</dbReference>
<dbReference type="EMBL" id="JBHRYN010000008">
    <property type="protein sequence ID" value="MFC3701278.1"/>
    <property type="molecule type" value="Genomic_DNA"/>
</dbReference>
<dbReference type="Gene3D" id="1.20.1730.10">
    <property type="entry name" value="Sodium/glucose cotransporter"/>
    <property type="match status" value="1"/>
</dbReference>
<dbReference type="Pfam" id="PF00512">
    <property type="entry name" value="HisKA"/>
    <property type="match status" value="1"/>
</dbReference>
<keyword evidence="5" id="KW-0597">Phosphoprotein</keyword>
<dbReference type="InterPro" id="IPR035965">
    <property type="entry name" value="PAS-like_dom_sf"/>
</dbReference>
<feature type="transmembrane region" description="Helical" evidence="14">
    <location>
        <begin position="6"/>
        <end position="26"/>
    </location>
</feature>
<comment type="subcellular location">
    <subcellularLocation>
        <location evidence="2">Membrane</location>
        <topology evidence="2">Multi-pass membrane protein</topology>
    </subcellularLocation>
</comment>
<feature type="transmembrane region" description="Helical" evidence="14">
    <location>
        <begin position="38"/>
        <end position="56"/>
    </location>
</feature>
<evidence type="ECO:0000256" key="13">
    <source>
        <dbReference type="ARBA" id="ARBA00023136"/>
    </source>
</evidence>
<dbReference type="Gene3D" id="1.10.287.130">
    <property type="match status" value="1"/>
</dbReference>
<evidence type="ECO:0000313" key="17">
    <source>
        <dbReference type="EMBL" id="MFC3701278.1"/>
    </source>
</evidence>
<evidence type="ECO:0000256" key="4">
    <source>
        <dbReference type="ARBA" id="ARBA00012438"/>
    </source>
</evidence>
<feature type="transmembrane region" description="Helical" evidence="14">
    <location>
        <begin position="112"/>
        <end position="132"/>
    </location>
</feature>
<feature type="transmembrane region" description="Helical" evidence="14">
    <location>
        <begin position="272"/>
        <end position="293"/>
    </location>
</feature>
<feature type="transmembrane region" description="Helical" evidence="14">
    <location>
        <begin position="239"/>
        <end position="260"/>
    </location>
</feature>
<dbReference type="Proteomes" id="UP001595710">
    <property type="component" value="Unassembled WGS sequence"/>
</dbReference>
<comment type="catalytic activity">
    <reaction evidence="1">
        <text>ATP + protein L-histidine = ADP + protein N-phospho-L-histidine.</text>
        <dbReference type="EC" id="2.7.13.3"/>
    </reaction>
</comment>
<dbReference type="PROSITE" id="PS50283">
    <property type="entry name" value="NA_SOLUT_SYMP_3"/>
    <property type="match status" value="1"/>
</dbReference>
<dbReference type="SMART" id="SM00387">
    <property type="entry name" value="HATPase_c"/>
    <property type="match status" value="1"/>
</dbReference>
<comment type="caution">
    <text evidence="17">The sequence shown here is derived from an EMBL/GenBank/DDBJ whole genome shotgun (WGS) entry which is preliminary data.</text>
</comment>
<evidence type="ECO:0000256" key="7">
    <source>
        <dbReference type="ARBA" id="ARBA00022692"/>
    </source>
</evidence>
<keyword evidence="6" id="KW-0808">Transferase</keyword>
<dbReference type="Gene3D" id="3.30.450.20">
    <property type="entry name" value="PAS domain"/>
    <property type="match status" value="1"/>
</dbReference>
<keyword evidence="12" id="KW-0902">Two-component regulatory system</keyword>
<feature type="transmembrane region" description="Helical" evidence="14">
    <location>
        <begin position="183"/>
        <end position="207"/>
    </location>
</feature>
<dbReference type="SUPFAM" id="SSF47384">
    <property type="entry name" value="Homodimeric domain of signal transducing histidine kinase"/>
    <property type="match status" value="1"/>
</dbReference>
<name>A0ABV7WT76_9GAMM</name>
<keyword evidence="13 14" id="KW-0472">Membrane</keyword>
<dbReference type="InterPro" id="IPR003594">
    <property type="entry name" value="HATPase_dom"/>
</dbReference>
<dbReference type="PANTHER" id="PTHR43065:SF10">
    <property type="entry name" value="PEROXIDE STRESS-ACTIVATED HISTIDINE KINASE MAK3"/>
    <property type="match status" value="1"/>
</dbReference>
<dbReference type="InterPro" id="IPR036890">
    <property type="entry name" value="HATPase_C_sf"/>
</dbReference>
<proteinExistence type="inferred from homology"/>
<dbReference type="InterPro" id="IPR013767">
    <property type="entry name" value="PAS_fold"/>
</dbReference>
<dbReference type="InterPro" id="IPR003661">
    <property type="entry name" value="HisK_dim/P_dom"/>
</dbReference>
<evidence type="ECO:0000256" key="10">
    <source>
        <dbReference type="ARBA" id="ARBA00022840"/>
    </source>
</evidence>
<sequence length="983" mass="109662">MNFAWGTLVLVALAYLGVLLLTAYLAERGKIPNKLLKHPIVYVLAFGVSCSSWAYYGSVGMAVELKHGYLVFYIGLSVLLLFSAMIIRPLFKLSNEYQLSSLPDLFAFRYRSRWVGLITSLGVLMALLPLLVLQLQAITDVIVILDPDANTLFIAGLISLILLYITVLFGTRQVKPSEKHPGLIFALAIEALFKLIVFVLIGAIALMQLGDTPAEIQQWIQFAPANLSSFNTRIDPVQWFSLLLIFTTAPLVLPHLFQILFKESSQPQHLRIITWAAPLYLLLMALPVLPILWAGSRLGVEVSPEYFTIGLGLALESPALVWLTYLGGLSAAAGITIIASLSLSSMLLNHVIMPFSTPNTDVDIYKWLIWMRRILIACVFGATFAFYIFLNQIQNQTTLLMTSFTGLSQMLPGLIGLLFWSHANRKGFIAGTLVGLITWGTLQFWPILTDSIQLTTRLPIHFAFDRDAWTHIILLSVSANALTFFVVSLLTKTSAVEKNSAEICVITRIDRRQRLPLQAKNAREFTAALSKPLGQVMAEQEVNRALKKLKLNLSEYRPYALRRLRDTIEANLSGMMGPSVSTALVSRYLPYEDDHRGESDDIHFLEQNLDNYHYQLSGMSAELDRLRRHHRETLYRLPIGVCSLTQDGEILLWNELMASLTGINEKDAIGAKIESLPGEWYDLLDRFLKGNETKVVIEQEGVDPHQGTRWFSLHRTRFDHRSDDLNEGTVILLEDETEHKMLEAELLHSERLASIGRLAAGVAHEIGNPITGIDCLAQDLKYVDDPAEKVVIAEQIRQQADRVTKIVRSLVNFAHAGQDSSMNSHKPHSIHQIVQDAIDLLSLNRDSSQVIFINDVEKHLEVMSEPQRLAQVFINLLGNARDASNDNDPVSVESEVDGESVIITVTDQGSGIEKAVLDHIFDPFFTTKEVGKGTGLGLFLAYTIVEEHYGQISVQSPVLVDKGIGTRFTIRLPLHNSVTSGNN</sequence>
<dbReference type="SMART" id="SM00388">
    <property type="entry name" value="HisKA"/>
    <property type="match status" value="1"/>
</dbReference>
<feature type="domain" description="Histidine kinase" evidence="15">
    <location>
        <begin position="761"/>
        <end position="976"/>
    </location>
</feature>
<evidence type="ECO:0000256" key="8">
    <source>
        <dbReference type="ARBA" id="ARBA00022741"/>
    </source>
</evidence>
<dbReference type="SUPFAM" id="SSF55874">
    <property type="entry name" value="ATPase domain of HSP90 chaperone/DNA topoisomerase II/histidine kinase"/>
    <property type="match status" value="1"/>
</dbReference>
<evidence type="ECO:0000313" key="18">
    <source>
        <dbReference type="Proteomes" id="UP001595710"/>
    </source>
</evidence>
<feature type="transmembrane region" description="Helical" evidence="14">
    <location>
        <begin position="68"/>
        <end position="91"/>
    </location>
</feature>
<feature type="transmembrane region" description="Helical" evidence="14">
    <location>
        <begin position="427"/>
        <end position="448"/>
    </location>
</feature>
<evidence type="ECO:0000256" key="2">
    <source>
        <dbReference type="ARBA" id="ARBA00004141"/>
    </source>
</evidence>
<feature type="transmembrane region" description="Helical" evidence="14">
    <location>
        <begin position="320"/>
        <end position="343"/>
    </location>
</feature>